<reference evidence="8" key="1">
    <citation type="journal article" date="2019" name="Int. J. Syst. Evol. Microbiol.">
        <title>The Global Catalogue of Microorganisms (GCM) 10K type strain sequencing project: providing services to taxonomists for standard genome sequencing and annotation.</title>
        <authorList>
            <consortium name="The Broad Institute Genomics Platform"/>
            <consortium name="The Broad Institute Genome Sequencing Center for Infectious Disease"/>
            <person name="Wu L."/>
            <person name="Ma J."/>
        </authorList>
    </citation>
    <scope>NUCLEOTIDE SEQUENCE [LARGE SCALE GENOMIC DNA]</scope>
    <source>
        <strain evidence="8">JCM 17459</strain>
    </source>
</reference>
<comment type="caution">
    <text evidence="7">The sequence shown here is derived from an EMBL/GenBank/DDBJ whole genome shotgun (WGS) entry which is preliminary data.</text>
</comment>
<keyword evidence="6" id="KW-0732">Signal</keyword>
<dbReference type="EMBL" id="BAABBA010000022">
    <property type="protein sequence ID" value="GAA4289118.1"/>
    <property type="molecule type" value="Genomic_DNA"/>
</dbReference>
<protein>
    <submittedName>
        <fullName evidence="7">Gamma-glutamyltransferase</fullName>
    </submittedName>
</protein>
<feature type="chain" id="PRO_5047280017" evidence="6">
    <location>
        <begin position="32"/>
        <end position="565"/>
    </location>
</feature>
<dbReference type="PANTHER" id="PTHR43199:SF1">
    <property type="entry name" value="GLUTATHIONE HYDROLASE PROENZYME"/>
    <property type="match status" value="1"/>
</dbReference>
<evidence type="ECO:0000256" key="3">
    <source>
        <dbReference type="ARBA" id="ARBA00022801"/>
    </source>
</evidence>
<keyword evidence="4" id="KW-0865">Zymogen</keyword>
<dbReference type="Gene3D" id="1.10.246.130">
    <property type="match status" value="1"/>
</dbReference>
<dbReference type="SUPFAM" id="SSF56235">
    <property type="entry name" value="N-terminal nucleophile aminohydrolases (Ntn hydrolases)"/>
    <property type="match status" value="1"/>
</dbReference>
<feature type="region of interest" description="Disordered" evidence="5">
    <location>
        <begin position="32"/>
        <end position="55"/>
    </location>
</feature>
<feature type="signal peptide" evidence="6">
    <location>
        <begin position="1"/>
        <end position="31"/>
    </location>
</feature>
<organism evidence="7 8">
    <name type="scientific">Georgenia daeguensis</name>
    <dbReference type="NCBI Taxonomy" id="908355"/>
    <lineage>
        <taxon>Bacteria</taxon>
        <taxon>Bacillati</taxon>
        <taxon>Actinomycetota</taxon>
        <taxon>Actinomycetes</taxon>
        <taxon>Micrococcales</taxon>
        <taxon>Bogoriellaceae</taxon>
        <taxon>Georgenia</taxon>
    </lineage>
</organism>
<evidence type="ECO:0000256" key="5">
    <source>
        <dbReference type="SAM" id="MobiDB-lite"/>
    </source>
</evidence>
<dbReference type="Proteomes" id="UP001499841">
    <property type="component" value="Unassembled WGS sequence"/>
</dbReference>
<evidence type="ECO:0000256" key="2">
    <source>
        <dbReference type="ARBA" id="ARBA00022679"/>
    </source>
</evidence>
<feature type="compositionally biased region" description="Low complexity" evidence="5">
    <location>
        <begin position="32"/>
        <end position="54"/>
    </location>
</feature>
<evidence type="ECO:0000256" key="1">
    <source>
        <dbReference type="ARBA" id="ARBA00009381"/>
    </source>
</evidence>
<dbReference type="PROSITE" id="PS51257">
    <property type="entry name" value="PROKAR_LIPOPROTEIN"/>
    <property type="match status" value="1"/>
</dbReference>
<keyword evidence="8" id="KW-1185">Reference proteome</keyword>
<comment type="similarity">
    <text evidence="1">Belongs to the gamma-glutamyltransferase family.</text>
</comment>
<keyword evidence="3" id="KW-0378">Hydrolase</keyword>
<sequence length="565" mass="57866">MPTQKTAVVRAAGTAAVLAVLTACTGLPTPAASTFPTAAQSSTTTSPTPEAEAPVSDSALKAHGVSAAHPAAVEAGMTVLERGGNAVDAAIATAFAVAVVEPFASGIGGGGSAIVAPTGGQPRAYDYREVVAQNGKIPPSGTGIPGFVAGMAALHDDHGQLEWAELLQPATTLASEGFPVSEFLALRMRSDYGPGAISGQDQFKGWGGLFALEAGDELVQEELANTMTTIAEDGPDSFYTGKIAEQLEAVDGIDADSLAAYEVVRSEPARGDVGNYEVVSAAPALPGVAVIQMLQVAESLGIAESEPGSADYVEKLSTGWQVADAAVTAELGDPAFVDVPVDELTDPARNAALATNVTASPAPGGEGDNLAAAAKLVPGNTTHITVVDSDGLMVSMTNTITSFWGGSDAQVVGGFFLNNQLSRFDALDTPQNQPAPGRRSVSWAAPTVVLDDQDRPVLGLGSPGGHQIPNILANVLTRWALHGQPLADAVAAPRFHLQDGQLTVEEPPSDDLADRLEELGWTTDVVTVEEAIFGSVQALEVDHTTGEITGTADTRREADFIVGPP</sequence>
<evidence type="ECO:0000313" key="7">
    <source>
        <dbReference type="EMBL" id="GAA4289118.1"/>
    </source>
</evidence>
<dbReference type="InterPro" id="IPR051792">
    <property type="entry name" value="GGT_bact"/>
</dbReference>
<dbReference type="Gene3D" id="3.60.20.40">
    <property type="match status" value="1"/>
</dbReference>
<dbReference type="InterPro" id="IPR029055">
    <property type="entry name" value="Ntn_hydrolases_N"/>
</dbReference>
<evidence type="ECO:0000256" key="4">
    <source>
        <dbReference type="ARBA" id="ARBA00023145"/>
    </source>
</evidence>
<keyword evidence="2" id="KW-0808">Transferase</keyword>
<dbReference type="PRINTS" id="PR01210">
    <property type="entry name" value="GGTRANSPTASE"/>
</dbReference>
<evidence type="ECO:0000313" key="8">
    <source>
        <dbReference type="Proteomes" id="UP001499841"/>
    </source>
</evidence>
<name>A0ABP8EYP4_9MICO</name>
<accession>A0ABP8EYP4</accession>
<gene>
    <name evidence="7" type="primary">ggt_3</name>
    <name evidence="7" type="ORF">GCM10022262_34790</name>
</gene>
<dbReference type="Pfam" id="PF01019">
    <property type="entry name" value="G_glu_transpept"/>
    <property type="match status" value="1"/>
</dbReference>
<dbReference type="InterPro" id="IPR043137">
    <property type="entry name" value="GGT_ssub_C"/>
</dbReference>
<dbReference type="PANTHER" id="PTHR43199">
    <property type="entry name" value="GLUTATHIONE HYDROLASE"/>
    <property type="match status" value="1"/>
</dbReference>
<proteinExistence type="inferred from homology"/>
<evidence type="ECO:0000256" key="6">
    <source>
        <dbReference type="SAM" id="SignalP"/>
    </source>
</evidence>
<dbReference type="InterPro" id="IPR043138">
    <property type="entry name" value="GGT_lsub"/>
</dbReference>